<dbReference type="EMBL" id="BDSP01000042">
    <property type="protein sequence ID" value="GAX11601.1"/>
    <property type="molecule type" value="Genomic_DNA"/>
</dbReference>
<dbReference type="InterPro" id="IPR022656">
    <property type="entry name" value="XPA_C"/>
</dbReference>
<dbReference type="GO" id="GO:0000110">
    <property type="term" value="C:nucleotide-excision repair factor 1 complex"/>
    <property type="evidence" value="ECO:0007669"/>
    <property type="project" value="TreeGrafter"/>
</dbReference>
<name>A0A1Z5JCW2_FISSO</name>
<keyword evidence="7" id="KW-1185">Reference proteome</keyword>
<dbReference type="CDD" id="cd21075">
    <property type="entry name" value="DBD_XPA-like"/>
    <property type="match status" value="1"/>
</dbReference>
<dbReference type="GO" id="GO:0006284">
    <property type="term" value="P:base-excision repair"/>
    <property type="evidence" value="ECO:0007669"/>
    <property type="project" value="TreeGrafter"/>
</dbReference>
<evidence type="ECO:0000256" key="4">
    <source>
        <dbReference type="SAM" id="MobiDB-lite"/>
    </source>
</evidence>
<organism evidence="6 7">
    <name type="scientific">Fistulifera solaris</name>
    <name type="common">Oleaginous diatom</name>
    <dbReference type="NCBI Taxonomy" id="1519565"/>
    <lineage>
        <taxon>Eukaryota</taxon>
        <taxon>Sar</taxon>
        <taxon>Stramenopiles</taxon>
        <taxon>Ochrophyta</taxon>
        <taxon>Bacillariophyta</taxon>
        <taxon>Bacillariophyceae</taxon>
        <taxon>Bacillariophycidae</taxon>
        <taxon>Naviculales</taxon>
        <taxon>Naviculaceae</taxon>
        <taxon>Fistulifera</taxon>
    </lineage>
</organism>
<dbReference type="InterPro" id="IPR037129">
    <property type="entry name" value="XPA_sf"/>
</dbReference>
<feature type="region of interest" description="Disordered" evidence="4">
    <location>
        <begin position="154"/>
        <end position="186"/>
    </location>
</feature>
<evidence type="ECO:0000256" key="1">
    <source>
        <dbReference type="ARBA" id="ARBA00004123"/>
    </source>
</evidence>
<dbReference type="PANTHER" id="PTHR10142">
    <property type="entry name" value="DNA REPAIR PROTEIN COMPLEMENTING XP-A CELLS"/>
    <property type="match status" value="1"/>
</dbReference>
<proteinExistence type="predicted"/>
<dbReference type="InterPro" id="IPR009061">
    <property type="entry name" value="DNA-bd_dom_put_sf"/>
</dbReference>
<reference evidence="6 7" key="1">
    <citation type="journal article" date="2015" name="Plant Cell">
        <title>Oil accumulation by the oleaginous diatom Fistulifera solaris as revealed by the genome and transcriptome.</title>
        <authorList>
            <person name="Tanaka T."/>
            <person name="Maeda Y."/>
            <person name="Veluchamy A."/>
            <person name="Tanaka M."/>
            <person name="Abida H."/>
            <person name="Marechal E."/>
            <person name="Bowler C."/>
            <person name="Muto M."/>
            <person name="Sunaga Y."/>
            <person name="Tanaka M."/>
            <person name="Yoshino T."/>
            <person name="Taniguchi T."/>
            <person name="Fukuda Y."/>
            <person name="Nemoto M."/>
            <person name="Matsumoto M."/>
            <person name="Wong P.S."/>
            <person name="Aburatani S."/>
            <person name="Fujibuchi W."/>
        </authorList>
    </citation>
    <scope>NUCLEOTIDE SEQUENCE [LARGE SCALE GENOMIC DNA]</scope>
    <source>
        <strain evidence="6 7">JPCC DA0580</strain>
    </source>
</reference>
<evidence type="ECO:0000313" key="7">
    <source>
        <dbReference type="Proteomes" id="UP000198406"/>
    </source>
</evidence>
<dbReference type="OrthoDB" id="45925at2759"/>
<dbReference type="Proteomes" id="UP000198406">
    <property type="component" value="Unassembled WGS sequence"/>
</dbReference>
<comment type="caution">
    <text evidence="6">The sequence shown here is derived from an EMBL/GenBank/DDBJ whole genome shotgun (WGS) entry which is preliminary data.</text>
</comment>
<dbReference type="GO" id="GO:0000715">
    <property type="term" value="P:nucleotide-excision repair, DNA damage recognition"/>
    <property type="evidence" value="ECO:0007669"/>
    <property type="project" value="TreeGrafter"/>
</dbReference>
<evidence type="ECO:0000256" key="2">
    <source>
        <dbReference type="ARBA" id="ARBA00022833"/>
    </source>
</evidence>
<evidence type="ECO:0000313" key="6">
    <source>
        <dbReference type="EMBL" id="GAX11601.1"/>
    </source>
</evidence>
<feature type="compositionally biased region" description="Basic and acidic residues" evidence="4">
    <location>
        <begin position="157"/>
        <end position="186"/>
    </location>
</feature>
<dbReference type="GO" id="GO:0003684">
    <property type="term" value="F:damaged DNA binding"/>
    <property type="evidence" value="ECO:0007669"/>
    <property type="project" value="InterPro"/>
</dbReference>
<feature type="compositionally biased region" description="Basic and acidic residues" evidence="4">
    <location>
        <begin position="40"/>
        <end position="64"/>
    </location>
</feature>
<evidence type="ECO:0000259" key="5">
    <source>
        <dbReference type="Pfam" id="PF05181"/>
    </source>
</evidence>
<protein>
    <recommendedName>
        <fullName evidence="5">XPA C-terminal domain-containing protein</fullName>
    </recommendedName>
</protein>
<sequence>MNTVLKRKEMEDGNEEGGKIRRQEGEKEEGERAEIEEEIDRAGESQNDKCVENSGKEKVIEISKDNGSNNNSNHKKAKTEYATTANTNNEDELEDFEVGASPFVTQTEATQQYCLPVGTLSVCKVVEERPNPRNPRWAKVKLYARSEIRQRAHKRFGGKEGLRAEREKRAQQRYEKDAMRMKDLFR</sequence>
<feature type="region of interest" description="Disordered" evidence="4">
    <location>
        <begin position="1"/>
        <end position="91"/>
    </location>
</feature>
<comment type="subcellular location">
    <subcellularLocation>
        <location evidence="1">Nucleus</location>
    </subcellularLocation>
</comment>
<dbReference type="GO" id="GO:0070914">
    <property type="term" value="P:UV-damage excision repair"/>
    <property type="evidence" value="ECO:0007669"/>
    <property type="project" value="TreeGrafter"/>
</dbReference>
<dbReference type="PANTHER" id="PTHR10142:SF0">
    <property type="entry name" value="DNA REPAIR PROTEIN COMPLEMENTING XP-A CELLS"/>
    <property type="match status" value="1"/>
</dbReference>
<keyword evidence="2" id="KW-0862">Zinc</keyword>
<gene>
    <name evidence="6" type="ORF">FisN_1Lh036</name>
</gene>
<dbReference type="Gene3D" id="3.90.530.10">
    <property type="entry name" value="XPA C-terminal domain"/>
    <property type="match status" value="1"/>
</dbReference>
<dbReference type="InterPro" id="IPR000465">
    <property type="entry name" value="XPA/RAD14"/>
</dbReference>
<dbReference type="Pfam" id="PF05181">
    <property type="entry name" value="XPA_C"/>
    <property type="match status" value="1"/>
</dbReference>
<evidence type="ECO:0000256" key="3">
    <source>
        <dbReference type="ARBA" id="ARBA00023242"/>
    </source>
</evidence>
<dbReference type="SUPFAM" id="SSF46955">
    <property type="entry name" value="Putative DNA-binding domain"/>
    <property type="match status" value="1"/>
</dbReference>
<feature type="domain" description="XPA C-terminal" evidence="5">
    <location>
        <begin position="103"/>
        <end position="148"/>
    </location>
</feature>
<dbReference type="GO" id="GO:1901255">
    <property type="term" value="P:nucleotide-excision repair involved in interstrand cross-link repair"/>
    <property type="evidence" value="ECO:0007669"/>
    <property type="project" value="TreeGrafter"/>
</dbReference>
<feature type="compositionally biased region" description="Basic and acidic residues" evidence="4">
    <location>
        <begin position="1"/>
        <end position="33"/>
    </location>
</feature>
<dbReference type="AlphaFoldDB" id="A0A1Z5JCW2"/>
<dbReference type="InParanoid" id="A0A1Z5JCW2"/>
<keyword evidence="3" id="KW-0539">Nucleus</keyword>
<accession>A0A1Z5JCW2</accession>